<protein>
    <submittedName>
        <fullName evidence="1">Uncharacterized protein</fullName>
    </submittedName>
</protein>
<comment type="caution">
    <text evidence="1">The sequence shown here is derived from an EMBL/GenBank/DDBJ whole genome shotgun (WGS) entry which is preliminary data.</text>
</comment>
<evidence type="ECO:0000313" key="2">
    <source>
        <dbReference type="Proteomes" id="UP000768646"/>
    </source>
</evidence>
<organism evidence="1 2">
    <name type="scientific">Pneumocystis oryctolagi</name>
    <dbReference type="NCBI Taxonomy" id="42067"/>
    <lineage>
        <taxon>Eukaryota</taxon>
        <taxon>Fungi</taxon>
        <taxon>Dikarya</taxon>
        <taxon>Ascomycota</taxon>
        <taxon>Taphrinomycotina</taxon>
        <taxon>Pneumocystomycetes</taxon>
        <taxon>Pneumocystaceae</taxon>
        <taxon>Pneumocystis</taxon>
    </lineage>
</organism>
<dbReference type="EMBL" id="JABTEG010000003">
    <property type="protein sequence ID" value="KAG4305439.1"/>
    <property type="molecule type" value="Genomic_DNA"/>
</dbReference>
<evidence type="ECO:0000313" key="1">
    <source>
        <dbReference type="EMBL" id="KAG4305439.1"/>
    </source>
</evidence>
<proteinExistence type="predicted"/>
<accession>A0ACB7CCH1</accession>
<gene>
    <name evidence="1" type="ORF">PORY_000995</name>
</gene>
<sequence>TTAPPSLQSRQGYSFPYEHYQNTQRYSSYQGYGASSSVQTGASVTSYYDNVNNISEHSVNPNHSSNQSLQTPLTQGSSSATTNTRSCSLPVTQVKTETNTSHVQAKLSKKESITPAMPLPTRLKNSAVHQENAKKNEVLSHKNTTSSADSPKTQFASTVSTMNNEVFSDIQNLTGRMSKLSTESRNTQLQNSGNHLAHHRYGKRRDNGHINVRNTSRTINIPKEEFDFTHWNSKFNKEELMKSSNTKETDESNNPIMPRKESYYDSKTSFFDNISCENKERIENKEKENSRARRDQERNQNMETFGQFQLPGAKKYGKGHGKGRGGFRRGYQNSRNRNTRRNQSAMNGELA</sequence>
<keyword evidence="2" id="KW-1185">Reference proteome</keyword>
<reference evidence="1 2" key="1">
    <citation type="journal article" date="2021" name="Commun. Biol.">
        <title>Genomic insights into the host specific adaptation of the Pneumocystis genus.</title>
        <authorList>
            <person name="Cisse O.H."/>
            <person name="Ma L."/>
            <person name="Dekker J.P."/>
            <person name="Khil P.P."/>
            <person name="Youn J.-H."/>
            <person name="Brenchley J.M."/>
            <person name="Blair R."/>
            <person name="Pahar B."/>
            <person name="Chabe M."/>
            <person name="Van Rompay K.K.A."/>
            <person name="Keesler R."/>
            <person name="Sukura A."/>
            <person name="Hirsch V."/>
            <person name="Kutty G."/>
            <person name="Liu Y."/>
            <person name="Peng L."/>
            <person name="Chen J."/>
            <person name="Song J."/>
            <person name="Weissenbacher-Lang C."/>
            <person name="Xu J."/>
            <person name="Upham N.S."/>
            <person name="Stajich J.E."/>
            <person name="Cuomo C.A."/>
            <person name="Cushion M.T."/>
            <person name="Kovacs J.A."/>
        </authorList>
    </citation>
    <scope>NUCLEOTIDE SEQUENCE [LARGE SCALE GENOMIC DNA]</scope>
    <source>
        <strain evidence="1 2">RABM</strain>
    </source>
</reference>
<name>A0ACB7CCH1_9ASCO</name>
<feature type="non-terminal residue" evidence="1">
    <location>
        <position position="1"/>
    </location>
</feature>
<dbReference type="Proteomes" id="UP000768646">
    <property type="component" value="Unassembled WGS sequence"/>
</dbReference>